<proteinExistence type="predicted"/>
<protein>
    <submittedName>
        <fullName evidence="2">TfuA-like protein</fullName>
    </submittedName>
</protein>
<sequence>MNTFVFLGPSLPLAQAQAIFPEAHYLPPVAMGDLYALVQARARAGDRIAMIDGLFEQVPAVWHKEVLFALERGMHVYGASSMGALRAAELAPFGMKGVGRIYSAFASGELEDDDEVVVAHATAEQGFRSLSQAMVSLRFGLQALQMQGVLGAADAATLIAMSKALHYSERSWVGVLDHARRLGLPEQLVEALKNQARQPDAKALDATELLRQLAAADTPEPPFQADFTLERNAFWQALEHSQAARLQQHSSQSGEQDVLAHVRALHPRRRDVRQYALLMRMAAELGRDLHIEPAQLQAAARRLAQELGLSDRQALVRWREQHSVDERLWLQLLDLEARIEALQQAYGTQLDGFERLVIKRQGIYADAAATVEKSRKLLDQRGIVKPTLADAAVDADTLQAWYEAKLGPLRQTPESHAQALGFESMRDWIGELIRAQMLEQAETVD</sequence>
<feature type="domain" description="TfuA-like core" evidence="1">
    <location>
        <begin position="52"/>
        <end position="171"/>
    </location>
</feature>
<dbReference type="RefSeq" id="WP_315650429.1">
    <property type="nucleotide sequence ID" value="NZ_JAVXZY010000004.1"/>
</dbReference>
<dbReference type="InterPro" id="IPR012924">
    <property type="entry name" value="TfuA_core"/>
</dbReference>
<reference evidence="2" key="1">
    <citation type="submission" date="2023-09" db="EMBL/GenBank/DDBJ databases">
        <title>Paucibacter sp. APW11 Genome sequencing and assembly.</title>
        <authorList>
            <person name="Kim I."/>
        </authorList>
    </citation>
    <scope>NUCLEOTIDE SEQUENCE</scope>
    <source>
        <strain evidence="2">APW11</strain>
    </source>
</reference>
<accession>A0ABU3PBB3</accession>
<dbReference type="Pfam" id="PF07812">
    <property type="entry name" value="TfuA"/>
    <property type="match status" value="1"/>
</dbReference>
<evidence type="ECO:0000259" key="1">
    <source>
        <dbReference type="Pfam" id="PF07812"/>
    </source>
</evidence>
<keyword evidence="3" id="KW-1185">Reference proteome</keyword>
<gene>
    <name evidence="2" type="ORF">RQP53_11345</name>
</gene>
<comment type="caution">
    <text evidence="2">The sequence shown here is derived from an EMBL/GenBank/DDBJ whole genome shotgun (WGS) entry which is preliminary data.</text>
</comment>
<evidence type="ECO:0000313" key="3">
    <source>
        <dbReference type="Proteomes" id="UP001246372"/>
    </source>
</evidence>
<evidence type="ECO:0000313" key="2">
    <source>
        <dbReference type="EMBL" id="MDT8999864.1"/>
    </source>
</evidence>
<dbReference type="Proteomes" id="UP001246372">
    <property type="component" value="Unassembled WGS sequence"/>
</dbReference>
<organism evidence="2 3">
    <name type="scientific">Roseateles aquae</name>
    <dbReference type="NCBI Taxonomy" id="3077235"/>
    <lineage>
        <taxon>Bacteria</taxon>
        <taxon>Pseudomonadati</taxon>
        <taxon>Pseudomonadota</taxon>
        <taxon>Betaproteobacteria</taxon>
        <taxon>Burkholderiales</taxon>
        <taxon>Sphaerotilaceae</taxon>
        <taxon>Roseateles</taxon>
    </lineage>
</organism>
<name>A0ABU3PBB3_9BURK</name>
<dbReference type="EMBL" id="JAVXZY010000004">
    <property type="protein sequence ID" value="MDT8999864.1"/>
    <property type="molecule type" value="Genomic_DNA"/>
</dbReference>